<keyword evidence="5 8" id="KW-0378">Hydrolase</keyword>
<evidence type="ECO:0000256" key="9">
    <source>
        <dbReference type="SAM" id="SignalP"/>
    </source>
</evidence>
<dbReference type="AlphaFoldDB" id="A0AAN7NYW7"/>
<name>A0AAN7NYW7_9COLE</name>
<dbReference type="EMBL" id="JARPUR010000007">
    <property type="protein sequence ID" value="KAK4873159.1"/>
    <property type="molecule type" value="Genomic_DNA"/>
</dbReference>
<dbReference type="SMART" id="SM00020">
    <property type="entry name" value="Tryp_SPc"/>
    <property type="match status" value="1"/>
</dbReference>
<evidence type="ECO:0000313" key="11">
    <source>
        <dbReference type="EMBL" id="KAK4873159.1"/>
    </source>
</evidence>
<dbReference type="GO" id="GO:0004252">
    <property type="term" value="F:serine-type endopeptidase activity"/>
    <property type="evidence" value="ECO:0007669"/>
    <property type="project" value="InterPro"/>
</dbReference>
<keyword evidence="9" id="KW-0732">Signal</keyword>
<dbReference type="InterPro" id="IPR009003">
    <property type="entry name" value="Peptidase_S1_PA"/>
</dbReference>
<dbReference type="PROSITE" id="PS50240">
    <property type="entry name" value="TRYPSIN_DOM"/>
    <property type="match status" value="1"/>
</dbReference>
<evidence type="ECO:0000256" key="7">
    <source>
        <dbReference type="ARBA" id="ARBA00023157"/>
    </source>
</evidence>
<dbReference type="InterPro" id="IPR018114">
    <property type="entry name" value="TRYPSIN_HIS"/>
</dbReference>
<comment type="similarity">
    <text evidence="2">Belongs to the peptidase S1 family.</text>
</comment>
<dbReference type="Gene3D" id="2.40.10.10">
    <property type="entry name" value="Trypsin-like serine proteases"/>
    <property type="match status" value="2"/>
</dbReference>
<keyword evidence="3" id="KW-0964">Secreted</keyword>
<protein>
    <recommendedName>
        <fullName evidence="10">Peptidase S1 domain-containing protein</fullName>
    </recommendedName>
</protein>
<feature type="signal peptide" evidence="9">
    <location>
        <begin position="1"/>
        <end position="20"/>
    </location>
</feature>
<keyword evidence="4 8" id="KW-0645">Protease</keyword>
<evidence type="ECO:0000313" key="12">
    <source>
        <dbReference type="Proteomes" id="UP001353858"/>
    </source>
</evidence>
<dbReference type="InterPro" id="IPR043504">
    <property type="entry name" value="Peptidase_S1_PA_chymotrypsin"/>
</dbReference>
<evidence type="ECO:0000256" key="5">
    <source>
        <dbReference type="ARBA" id="ARBA00022801"/>
    </source>
</evidence>
<dbReference type="PANTHER" id="PTHR24276:SF96">
    <property type="entry name" value="PEPTIDASE S1 DOMAIN-CONTAINING PROTEIN"/>
    <property type="match status" value="1"/>
</dbReference>
<dbReference type="Pfam" id="PF00089">
    <property type="entry name" value="Trypsin"/>
    <property type="match status" value="1"/>
</dbReference>
<dbReference type="PANTHER" id="PTHR24276">
    <property type="entry name" value="POLYSERASE-RELATED"/>
    <property type="match status" value="1"/>
</dbReference>
<organism evidence="11 12">
    <name type="scientific">Aquatica leii</name>
    <dbReference type="NCBI Taxonomy" id="1421715"/>
    <lineage>
        <taxon>Eukaryota</taxon>
        <taxon>Metazoa</taxon>
        <taxon>Ecdysozoa</taxon>
        <taxon>Arthropoda</taxon>
        <taxon>Hexapoda</taxon>
        <taxon>Insecta</taxon>
        <taxon>Pterygota</taxon>
        <taxon>Neoptera</taxon>
        <taxon>Endopterygota</taxon>
        <taxon>Coleoptera</taxon>
        <taxon>Polyphaga</taxon>
        <taxon>Elateriformia</taxon>
        <taxon>Elateroidea</taxon>
        <taxon>Lampyridae</taxon>
        <taxon>Luciolinae</taxon>
        <taxon>Aquatica</taxon>
    </lineage>
</organism>
<keyword evidence="12" id="KW-1185">Reference proteome</keyword>
<feature type="chain" id="PRO_5042892944" description="Peptidase S1 domain-containing protein" evidence="9">
    <location>
        <begin position="21"/>
        <end position="239"/>
    </location>
</feature>
<dbReference type="InterPro" id="IPR033116">
    <property type="entry name" value="TRYPSIN_SER"/>
</dbReference>
<reference evidence="12" key="1">
    <citation type="submission" date="2023-01" db="EMBL/GenBank/DDBJ databases">
        <title>Key to firefly adult light organ development and bioluminescence: homeobox transcription factors regulate luciferase expression and transportation to peroxisome.</title>
        <authorList>
            <person name="Fu X."/>
        </authorList>
    </citation>
    <scope>NUCLEOTIDE SEQUENCE [LARGE SCALE GENOMIC DNA]</scope>
</reference>
<dbReference type="CDD" id="cd00190">
    <property type="entry name" value="Tryp_SPc"/>
    <property type="match status" value="1"/>
</dbReference>
<dbReference type="GO" id="GO:0016485">
    <property type="term" value="P:protein processing"/>
    <property type="evidence" value="ECO:0007669"/>
    <property type="project" value="UniProtKB-ARBA"/>
</dbReference>
<feature type="domain" description="Peptidase S1" evidence="10">
    <location>
        <begin position="17"/>
        <end position="239"/>
    </location>
</feature>
<evidence type="ECO:0000256" key="2">
    <source>
        <dbReference type="ARBA" id="ARBA00007664"/>
    </source>
</evidence>
<sequence>MKFLLVVVFIIGAFEKIVGGITASKGQFPYQISLRYNGEHNCGGSILNQNTVLTAAHCVDQFPSEYSSIVAGSNKLDEGGELRNIARYIIHEKWNPSKATDDIALIKLAEPLEFTTYIQPITAEDTFTPANVKCVLSGWGITSYPGDIPNELQYMNGVVANLNVCKLIFSQGSYPVLDSNICANAGNGIGACKGDSGGPLVSNNKQIGIASWVVLCARGYPDVFTRVSYYSDWINSHLN</sequence>
<evidence type="ECO:0000256" key="3">
    <source>
        <dbReference type="ARBA" id="ARBA00022525"/>
    </source>
</evidence>
<proteinExistence type="inferred from homology"/>
<evidence type="ECO:0000256" key="6">
    <source>
        <dbReference type="ARBA" id="ARBA00022825"/>
    </source>
</evidence>
<dbReference type="InterPro" id="IPR001314">
    <property type="entry name" value="Peptidase_S1A"/>
</dbReference>
<evidence type="ECO:0000256" key="1">
    <source>
        <dbReference type="ARBA" id="ARBA00004613"/>
    </source>
</evidence>
<dbReference type="InterPro" id="IPR050430">
    <property type="entry name" value="Peptidase_S1"/>
</dbReference>
<dbReference type="PROSITE" id="PS00135">
    <property type="entry name" value="TRYPSIN_SER"/>
    <property type="match status" value="1"/>
</dbReference>
<evidence type="ECO:0000256" key="4">
    <source>
        <dbReference type="ARBA" id="ARBA00022670"/>
    </source>
</evidence>
<evidence type="ECO:0000256" key="8">
    <source>
        <dbReference type="RuleBase" id="RU363034"/>
    </source>
</evidence>
<evidence type="ECO:0000259" key="10">
    <source>
        <dbReference type="PROSITE" id="PS50240"/>
    </source>
</evidence>
<keyword evidence="7" id="KW-1015">Disulfide bond</keyword>
<dbReference type="Proteomes" id="UP001353858">
    <property type="component" value="Unassembled WGS sequence"/>
</dbReference>
<comment type="subcellular location">
    <subcellularLocation>
        <location evidence="1">Secreted</location>
    </subcellularLocation>
</comment>
<dbReference type="GO" id="GO:0005576">
    <property type="term" value="C:extracellular region"/>
    <property type="evidence" value="ECO:0007669"/>
    <property type="project" value="UniProtKB-SubCell"/>
</dbReference>
<dbReference type="InterPro" id="IPR001254">
    <property type="entry name" value="Trypsin_dom"/>
</dbReference>
<dbReference type="PROSITE" id="PS00134">
    <property type="entry name" value="TRYPSIN_HIS"/>
    <property type="match status" value="1"/>
</dbReference>
<dbReference type="FunFam" id="2.40.10.10:FF:000047">
    <property type="entry name" value="Trypsin eta"/>
    <property type="match status" value="1"/>
</dbReference>
<accession>A0AAN7NYW7</accession>
<dbReference type="PRINTS" id="PR00722">
    <property type="entry name" value="CHYMOTRYPSIN"/>
</dbReference>
<comment type="caution">
    <text evidence="11">The sequence shown here is derived from an EMBL/GenBank/DDBJ whole genome shotgun (WGS) entry which is preliminary data.</text>
</comment>
<gene>
    <name evidence="11" type="ORF">RN001_015188</name>
</gene>
<keyword evidence="6 8" id="KW-0720">Serine protease</keyword>
<dbReference type="SUPFAM" id="SSF50494">
    <property type="entry name" value="Trypsin-like serine proteases"/>
    <property type="match status" value="1"/>
</dbReference>